<organism evidence="2 3">
    <name type="scientific">Coprinopsis marcescibilis</name>
    <name type="common">Agaric fungus</name>
    <name type="synonym">Psathyrella marcescibilis</name>
    <dbReference type="NCBI Taxonomy" id="230819"/>
    <lineage>
        <taxon>Eukaryota</taxon>
        <taxon>Fungi</taxon>
        <taxon>Dikarya</taxon>
        <taxon>Basidiomycota</taxon>
        <taxon>Agaricomycotina</taxon>
        <taxon>Agaricomycetes</taxon>
        <taxon>Agaricomycetidae</taxon>
        <taxon>Agaricales</taxon>
        <taxon>Agaricineae</taxon>
        <taxon>Psathyrellaceae</taxon>
        <taxon>Coprinopsis</taxon>
    </lineage>
</organism>
<evidence type="ECO:0000313" key="2">
    <source>
        <dbReference type="EMBL" id="TFK20556.1"/>
    </source>
</evidence>
<dbReference type="AlphaFoldDB" id="A0A5C3KK35"/>
<evidence type="ECO:0000256" key="1">
    <source>
        <dbReference type="SAM" id="MobiDB-lite"/>
    </source>
</evidence>
<evidence type="ECO:0000313" key="3">
    <source>
        <dbReference type="Proteomes" id="UP000307440"/>
    </source>
</evidence>
<dbReference type="Proteomes" id="UP000307440">
    <property type="component" value="Unassembled WGS sequence"/>
</dbReference>
<protein>
    <submittedName>
        <fullName evidence="2">Uncharacterized protein</fullName>
    </submittedName>
</protein>
<dbReference type="OrthoDB" id="3271139at2759"/>
<reference evidence="2 3" key="1">
    <citation type="journal article" date="2019" name="Nat. Ecol. Evol.">
        <title>Megaphylogeny resolves global patterns of mushroom evolution.</title>
        <authorList>
            <person name="Varga T."/>
            <person name="Krizsan K."/>
            <person name="Foldi C."/>
            <person name="Dima B."/>
            <person name="Sanchez-Garcia M."/>
            <person name="Sanchez-Ramirez S."/>
            <person name="Szollosi G.J."/>
            <person name="Szarkandi J.G."/>
            <person name="Papp V."/>
            <person name="Albert L."/>
            <person name="Andreopoulos W."/>
            <person name="Angelini C."/>
            <person name="Antonin V."/>
            <person name="Barry K.W."/>
            <person name="Bougher N.L."/>
            <person name="Buchanan P."/>
            <person name="Buyck B."/>
            <person name="Bense V."/>
            <person name="Catcheside P."/>
            <person name="Chovatia M."/>
            <person name="Cooper J."/>
            <person name="Damon W."/>
            <person name="Desjardin D."/>
            <person name="Finy P."/>
            <person name="Geml J."/>
            <person name="Haridas S."/>
            <person name="Hughes K."/>
            <person name="Justo A."/>
            <person name="Karasinski D."/>
            <person name="Kautmanova I."/>
            <person name="Kiss B."/>
            <person name="Kocsube S."/>
            <person name="Kotiranta H."/>
            <person name="LaButti K.M."/>
            <person name="Lechner B.E."/>
            <person name="Liimatainen K."/>
            <person name="Lipzen A."/>
            <person name="Lukacs Z."/>
            <person name="Mihaltcheva S."/>
            <person name="Morgado L.N."/>
            <person name="Niskanen T."/>
            <person name="Noordeloos M.E."/>
            <person name="Ohm R.A."/>
            <person name="Ortiz-Santana B."/>
            <person name="Ovrebo C."/>
            <person name="Racz N."/>
            <person name="Riley R."/>
            <person name="Savchenko A."/>
            <person name="Shiryaev A."/>
            <person name="Soop K."/>
            <person name="Spirin V."/>
            <person name="Szebenyi C."/>
            <person name="Tomsovsky M."/>
            <person name="Tulloss R.E."/>
            <person name="Uehling J."/>
            <person name="Grigoriev I.V."/>
            <person name="Vagvolgyi C."/>
            <person name="Papp T."/>
            <person name="Martin F.M."/>
            <person name="Miettinen O."/>
            <person name="Hibbett D.S."/>
            <person name="Nagy L.G."/>
        </authorList>
    </citation>
    <scope>NUCLEOTIDE SEQUENCE [LARGE SCALE GENOMIC DNA]</scope>
    <source>
        <strain evidence="2 3">CBS 121175</strain>
    </source>
</reference>
<gene>
    <name evidence="2" type="ORF">FA15DRAFT_759320</name>
</gene>
<dbReference type="EMBL" id="ML210296">
    <property type="protein sequence ID" value="TFK20556.1"/>
    <property type="molecule type" value="Genomic_DNA"/>
</dbReference>
<proteinExistence type="predicted"/>
<feature type="region of interest" description="Disordered" evidence="1">
    <location>
        <begin position="94"/>
        <end position="114"/>
    </location>
</feature>
<name>A0A5C3KK35_COPMA</name>
<accession>A0A5C3KK35</accession>
<sequence length="213" mass="23498">MHSRVSCNPTEWFAAFLNGSSNKNWSGETASEVRIQLDNAIFSEERGWVALLDPLAQSPLRKDGYAALNMVYESIIEKAKDISGVNQLKQTTSFRTAPNESLKRSVPGKAARTDHQSEMVILPAAELSCRSGPRLVAASGSKGKLPELASECAGIYEFKKDKANSTERKSNGIWSIESVLQRKRPATEEDVFEEDGNKAAKRAKPREGRSNLR</sequence>
<feature type="region of interest" description="Disordered" evidence="1">
    <location>
        <begin position="183"/>
        <end position="213"/>
    </location>
</feature>
<keyword evidence="3" id="KW-1185">Reference proteome</keyword>